<keyword evidence="4" id="KW-1185">Reference proteome</keyword>
<organism evidence="3 4">
    <name type="scientific">Emiliania huxleyi (strain CCMP1516)</name>
    <dbReference type="NCBI Taxonomy" id="280463"/>
    <lineage>
        <taxon>Eukaryota</taxon>
        <taxon>Haptista</taxon>
        <taxon>Haptophyta</taxon>
        <taxon>Prymnesiophyceae</taxon>
        <taxon>Isochrysidales</taxon>
        <taxon>Noelaerhabdaceae</taxon>
        <taxon>Emiliania</taxon>
    </lineage>
</organism>
<reference evidence="4" key="1">
    <citation type="journal article" date="2013" name="Nature">
        <title>Pan genome of the phytoplankton Emiliania underpins its global distribution.</title>
        <authorList>
            <person name="Read B.A."/>
            <person name="Kegel J."/>
            <person name="Klute M.J."/>
            <person name="Kuo A."/>
            <person name="Lefebvre S.C."/>
            <person name="Maumus F."/>
            <person name="Mayer C."/>
            <person name="Miller J."/>
            <person name="Monier A."/>
            <person name="Salamov A."/>
            <person name="Young J."/>
            <person name="Aguilar M."/>
            <person name="Claverie J.M."/>
            <person name="Frickenhaus S."/>
            <person name="Gonzalez K."/>
            <person name="Herman E.K."/>
            <person name="Lin Y.C."/>
            <person name="Napier J."/>
            <person name="Ogata H."/>
            <person name="Sarno A.F."/>
            <person name="Shmutz J."/>
            <person name="Schroeder D."/>
            <person name="de Vargas C."/>
            <person name="Verret F."/>
            <person name="von Dassow P."/>
            <person name="Valentin K."/>
            <person name="Van de Peer Y."/>
            <person name="Wheeler G."/>
            <person name="Dacks J.B."/>
            <person name="Delwiche C.F."/>
            <person name="Dyhrman S.T."/>
            <person name="Glockner G."/>
            <person name="John U."/>
            <person name="Richards T."/>
            <person name="Worden A.Z."/>
            <person name="Zhang X."/>
            <person name="Grigoriev I.V."/>
            <person name="Allen A.E."/>
            <person name="Bidle K."/>
            <person name="Borodovsky M."/>
            <person name="Bowler C."/>
            <person name="Brownlee C."/>
            <person name="Cock J.M."/>
            <person name="Elias M."/>
            <person name="Gladyshev V.N."/>
            <person name="Groth M."/>
            <person name="Guda C."/>
            <person name="Hadaegh A."/>
            <person name="Iglesias-Rodriguez M.D."/>
            <person name="Jenkins J."/>
            <person name="Jones B.M."/>
            <person name="Lawson T."/>
            <person name="Leese F."/>
            <person name="Lindquist E."/>
            <person name="Lobanov A."/>
            <person name="Lomsadze A."/>
            <person name="Malik S.B."/>
            <person name="Marsh M.E."/>
            <person name="Mackinder L."/>
            <person name="Mock T."/>
            <person name="Mueller-Roeber B."/>
            <person name="Pagarete A."/>
            <person name="Parker M."/>
            <person name="Probert I."/>
            <person name="Quesneville H."/>
            <person name="Raines C."/>
            <person name="Rensing S.A."/>
            <person name="Riano-Pachon D.M."/>
            <person name="Richier S."/>
            <person name="Rokitta S."/>
            <person name="Shiraiwa Y."/>
            <person name="Soanes D.M."/>
            <person name="van der Giezen M."/>
            <person name="Wahlund T.M."/>
            <person name="Williams B."/>
            <person name="Wilson W."/>
            <person name="Wolfe G."/>
            <person name="Wurch L.L."/>
        </authorList>
    </citation>
    <scope>NUCLEOTIDE SEQUENCE</scope>
</reference>
<feature type="compositionally biased region" description="Polar residues" evidence="2">
    <location>
        <begin position="257"/>
        <end position="266"/>
    </location>
</feature>
<evidence type="ECO:0000256" key="1">
    <source>
        <dbReference type="SAM" id="Coils"/>
    </source>
</evidence>
<feature type="region of interest" description="Disordered" evidence="2">
    <location>
        <begin position="238"/>
        <end position="269"/>
    </location>
</feature>
<evidence type="ECO:0000313" key="4">
    <source>
        <dbReference type="Proteomes" id="UP000013827"/>
    </source>
</evidence>
<feature type="compositionally biased region" description="Basic and acidic residues" evidence="2">
    <location>
        <begin position="244"/>
        <end position="254"/>
    </location>
</feature>
<evidence type="ECO:0008006" key="5">
    <source>
        <dbReference type="Google" id="ProtNLM"/>
    </source>
</evidence>
<name>A0A0D3J744_EMIH1</name>
<protein>
    <recommendedName>
        <fullName evidence="5">EF-hand domain-containing protein</fullName>
    </recommendedName>
</protein>
<dbReference type="AlphaFoldDB" id="A0A0D3J744"/>
<dbReference type="GeneID" id="17264873"/>
<feature type="region of interest" description="Disordered" evidence="2">
    <location>
        <begin position="166"/>
        <end position="186"/>
    </location>
</feature>
<feature type="compositionally biased region" description="Acidic residues" evidence="2">
    <location>
        <begin position="88"/>
        <end position="97"/>
    </location>
</feature>
<feature type="compositionally biased region" description="Low complexity" evidence="2">
    <location>
        <begin position="1"/>
        <end position="17"/>
    </location>
</feature>
<feature type="coiled-coil region" evidence="1">
    <location>
        <begin position="193"/>
        <end position="224"/>
    </location>
</feature>
<dbReference type="RefSeq" id="XP_005771758.1">
    <property type="nucleotide sequence ID" value="XM_005771701.1"/>
</dbReference>
<feature type="compositionally biased region" description="Low complexity" evidence="2">
    <location>
        <begin position="30"/>
        <end position="76"/>
    </location>
</feature>
<dbReference type="SUPFAM" id="SSF47473">
    <property type="entry name" value="EF-hand"/>
    <property type="match status" value="1"/>
</dbReference>
<evidence type="ECO:0000256" key="2">
    <source>
        <dbReference type="SAM" id="MobiDB-lite"/>
    </source>
</evidence>
<dbReference type="Proteomes" id="UP000013827">
    <property type="component" value="Unassembled WGS sequence"/>
</dbReference>
<accession>A0A0D3J744</accession>
<sequence length="356" mass="37756">MSHPAACSVAARSAAAARAERAEARRRQRSSSSDSLDSADEGAAGAAGWARGQSMAAGAASSADAADAASISVAAGPLDPGAAASGATDEEEWEADAPDPLLLEDRIRRARVGPRLRSVGPQPARAPQRRAEHLEPPAHACGSAGGQCAYGHARALVAEDGLELSAAAHRPPPPPRRPGGASERVSALAGKYSALAEERRQQTLQRIEEERREAEETLVTTAGRLRLWWRGLLRTLSGTPSAPSKEEVDSREAAMRTQHTPAVGQSRSERLQDEQFLNGVVDLMRNPRTEVDMAFELFRPDEEGHISAAELRRIFCASGGEQLGEDEFSAMLADLGVAADGVIPLHALRNHPSFRA</sequence>
<reference evidence="3" key="2">
    <citation type="submission" date="2024-10" db="UniProtKB">
        <authorList>
            <consortium name="EnsemblProtists"/>
        </authorList>
    </citation>
    <scope>IDENTIFICATION</scope>
</reference>
<dbReference type="KEGG" id="ehx:EMIHUDRAFT_369507"/>
<keyword evidence="1" id="KW-0175">Coiled coil</keyword>
<feature type="region of interest" description="Disordered" evidence="2">
    <location>
        <begin position="1"/>
        <end position="137"/>
    </location>
</feature>
<dbReference type="EnsemblProtists" id="EOD19329">
    <property type="protein sequence ID" value="EOD19329"/>
    <property type="gene ID" value="EMIHUDRAFT_369507"/>
</dbReference>
<dbReference type="HOGENOM" id="CLU_779458_0_0_1"/>
<dbReference type="Gene3D" id="1.10.238.10">
    <property type="entry name" value="EF-hand"/>
    <property type="match status" value="1"/>
</dbReference>
<dbReference type="PaxDb" id="2903-EOD19329"/>
<dbReference type="InterPro" id="IPR011992">
    <property type="entry name" value="EF-hand-dom_pair"/>
</dbReference>
<evidence type="ECO:0000313" key="3">
    <source>
        <dbReference type="EnsemblProtists" id="EOD19329"/>
    </source>
</evidence>
<proteinExistence type="predicted"/>